<dbReference type="PANTHER" id="PTHR13068">
    <property type="entry name" value="CGI-12 PROTEIN-RELATED"/>
    <property type="match status" value="1"/>
</dbReference>
<dbReference type="InterPro" id="IPR003690">
    <property type="entry name" value="MTERF"/>
</dbReference>
<dbReference type="Proteomes" id="UP000664859">
    <property type="component" value="Unassembled WGS sequence"/>
</dbReference>
<dbReference type="OrthoDB" id="10483750at2759"/>
<evidence type="ECO:0000313" key="4">
    <source>
        <dbReference type="EMBL" id="KAG5178516.1"/>
    </source>
</evidence>
<organism evidence="4 5">
    <name type="scientific">Tribonema minus</name>
    <dbReference type="NCBI Taxonomy" id="303371"/>
    <lineage>
        <taxon>Eukaryota</taxon>
        <taxon>Sar</taxon>
        <taxon>Stramenopiles</taxon>
        <taxon>Ochrophyta</taxon>
        <taxon>PX clade</taxon>
        <taxon>Xanthophyceae</taxon>
        <taxon>Tribonematales</taxon>
        <taxon>Tribonemataceae</taxon>
        <taxon>Tribonema</taxon>
    </lineage>
</organism>
<evidence type="ECO:0000256" key="3">
    <source>
        <dbReference type="SAM" id="MobiDB-lite"/>
    </source>
</evidence>
<evidence type="ECO:0000256" key="2">
    <source>
        <dbReference type="ARBA" id="ARBA00022946"/>
    </source>
</evidence>
<dbReference type="AlphaFoldDB" id="A0A835YN67"/>
<proteinExistence type="inferred from homology"/>
<feature type="region of interest" description="Disordered" evidence="3">
    <location>
        <begin position="388"/>
        <end position="457"/>
    </location>
</feature>
<dbReference type="EMBL" id="JAFCMP010000514">
    <property type="protein sequence ID" value="KAG5178516.1"/>
    <property type="molecule type" value="Genomic_DNA"/>
</dbReference>
<evidence type="ECO:0000256" key="1">
    <source>
        <dbReference type="ARBA" id="ARBA00007692"/>
    </source>
</evidence>
<dbReference type="Gene3D" id="1.25.70.10">
    <property type="entry name" value="Transcription termination factor 3, mitochondrial"/>
    <property type="match status" value="2"/>
</dbReference>
<dbReference type="InterPro" id="IPR038538">
    <property type="entry name" value="MTERF_sf"/>
</dbReference>
<accession>A0A835YN67</accession>
<gene>
    <name evidence="4" type="ORF">JKP88DRAFT_328948</name>
</gene>
<sequence length="457" mass="50805">MRRKQQRQRLRQQQRSSNALGPLVLESRQLTVSKLAAEEELIAEDVELIDAEAGELADFDGGAEAQRFLIEDVGLAPAAVAALAERFAPLRGEMWYRRRNGKKVLDVYFLEDTLPDLVELLEAPEELGWSQEEMAAAFAVVPSLLGREAAEVAASLRYVREEVGLEGGELRGALSACPSLLLYDARTNLRAKHAYLTRHLGLTPAQLRELMLKYPRMFDVAFTGEGKSSIASLDVLLDSGMTTHMACQLVVAEPELVAEAKGKRVKALMHYLQKWRRLRGKRVKALMHYLQKWLRPRGKRDKALMHCVQKVLKLEPEVATRLVCSHPRLLGMEAEKDLAPLRHFFEYDLCITDTRRIGSIVAKLPQILFMDLETELRPKAADIRAKLGIPDDAAPPRPRAPRPTRAEQRAMGPRRPTSAAGGRGTFGGQGRGGGRGAGMGVGGRGTGVMRRIERDEE</sequence>
<reference evidence="4" key="1">
    <citation type="submission" date="2021-02" db="EMBL/GenBank/DDBJ databases">
        <title>First Annotated Genome of the Yellow-green Alga Tribonema minus.</title>
        <authorList>
            <person name="Mahan K.M."/>
        </authorList>
    </citation>
    <scope>NUCLEOTIDE SEQUENCE</scope>
    <source>
        <strain evidence="4">UTEX B ZZ1240</strain>
    </source>
</reference>
<feature type="compositionally biased region" description="Gly residues" evidence="3">
    <location>
        <begin position="421"/>
        <end position="446"/>
    </location>
</feature>
<name>A0A835YN67_9STRA</name>
<dbReference type="GO" id="GO:0003676">
    <property type="term" value="F:nucleic acid binding"/>
    <property type="evidence" value="ECO:0007669"/>
    <property type="project" value="InterPro"/>
</dbReference>
<dbReference type="Pfam" id="PF02536">
    <property type="entry name" value="mTERF"/>
    <property type="match status" value="1"/>
</dbReference>
<keyword evidence="2" id="KW-0809">Transit peptide</keyword>
<protein>
    <submittedName>
        <fullName evidence="4">Uncharacterized protein</fullName>
    </submittedName>
</protein>
<comment type="caution">
    <text evidence="4">The sequence shown here is derived from an EMBL/GenBank/DDBJ whole genome shotgun (WGS) entry which is preliminary data.</text>
</comment>
<comment type="similarity">
    <text evidence="1">Belongs to the mTERF family.</text>
</comment>
<keyword evidence="5" id="KW-1185">Reference proteome</keyword>
<dbReference type="SMART" id="SM00733">
    <property type="entry name" value="Mterf"/>
    <property type="match status" value="3"/>
</dbReference>
<evidence type="ECO:0000313" key="5">
    <source>
        <dbReference type="Proteomes" id="UP000664859"/>
    </source>
</evidence>